<dbReference type="SUPFAM" id="SSF82282">
    <property type="entry name" value="Homocysteine S-methyltransferase"/>
    <property type="match status" value="1"/>
</dbReference>
<sequence length="395" mass="42779">MTARIKLLDGAMGTQLESLGHDVSGPMWGSDLLYSNPGAIGAVHEGYAKAGADFIETATYQMSLEPLLVDHGRDEAETIMRGAINIVHSSSGSESAGVVLSLGPHGATLSPSQEYGGIYPPPYGPVLSSTSSSSTRTNAFPSTPSGQAEELEAEDALAVWHLARLRIYAAEEGTWRKVEWLGFETIPLLREIRAIRRAMGKLYTELEVRWGGGKVSEEGQEGWWRKKFWITSAFPDGQHPQHLASGPDQHVSVDDVLYSLISPSPDSANSLPRPDGIGINCTHPSHISALAEAFYTSMRKLAKSHGEAGPVFVLYPDGGAVYDTTSRTWTERTTRPDEWAVGVAGIARRLEDARLDAEGDEQGKKVWAGVIVGGCCKAGFDEIRYLRKELDRADA</sequence>
<name>A0AA38LSV1_9TREE</name>
<feature type="domain" description="Hcy-binding" evidence="7">
    <location>
        <begin position="1"/>
        <end position="390"/>
    </location>
</feature>
<dbReference type="AlphaFoldDB" id="A0AA38LSV1"/>
<dbReference type="GO" id="GO:0008898">
    <property type="term" value="F:S-adenosylmethionine-homocysteine S-methyltransferase activity"/>
    <property type="evidence" value="ECO:0007669"/>
    <property type="project" value="TreeGrafter"/>
</dbReference>
<reference evidence="8" key="1">
    <citation type="journal article" date="2022" name="G3 (Bethesda)">
        <title>High quality genome of the basidiomycete yeast Dioszegia hungarica PDD-24b-2 isolated from cloud water.</title>
        <authorList>
            <person name="Jarrige D."/>
            <person name="Haridas S."/>
            <person name="Bleykasten-Grosshans C."/>
            <person name="Joly M."/>
            <person name="Nadalig T."/>
            <person name="Sancelme M."/>
            <person name="Vuilleumier S."/>
            <person name="Grigoriev I.V."/>
            <person name="Amato P."/>
            <person name="Bringel F."/>
        </authorList>
    </citation>
    <scope>NUCLEOTIDE SEQUENCE</scope>
    <source>
        <strain evidence="8">PDD-24b-2</strain>
    </source>
</reference>
<comment type="cofactor">
    <cofactor evidence="5">
        <name>Zn(2+)</name>
        <dbReference type="ChEBI" id="CHEBI:29105"/>
    </cofactor>
</comment>
<accession>A0AA38LSV1</accession>
<evidence type="ECO:0000313" key="8">
    <source>
        <dbReference type="EMBL" id="KAI9636252.1"/>
    </source>
</evidence>
<evidence type="ECO:0000256" key="4">
    <source>
        <dbReference type="ARBA" id="ARBA00022833"/>
    </source>
</evidence>
<dbReference type="GO" id="GO:0009086">
    <property type="term" value="P:methionine biosynthetic process"/>
    <property type="evidence" value="ECO:0007669"/>
    <property type="project" value="TreeGrafter"/>
</dbReference>
<dbReference type="PANTHER" id="PTHR46015:SF1">
    <property type="entry name" value="HOMOCYSTEINE S-METHYLTRANSFERASE-LIKE ISOFORM 1"/>
    <property type="match status" value="1"/>
</dbReference>
<comment type="caution">
    <text evidence="8">The sequence shown here is derived from an EMBL/GenBank/DDBJ whole genome shotgun (WGS) entry which is preliminary data.</text>
</comment>
<dbReference type="GeneID" id="77726231"/>
<keyword evidence="4 5" id="KW-0862">Zinc</keyword>
<gene>
    <name evidence="8" type="ORF">MKK02DRAFT_25393</name>
</gene>
<keyword evidence="2 5" id="KW-0808">Transferase</keyword>
<organism evidence="8 9">
    <name type="scientific">Dioszegia hungarica</name>
    <dbReference type="NCBI Taxonomy" id="4972"/>
    <lineage>
        <taxon>Eukaryota</taxon>
        <taxon>Fungi</taxon>
        <taxon>Dikarya</taxon>
        <taxon>Basidiomycota</taxon>
        <taxon>Agaricomycotina</taxon>
        <taxon>Tremellomycetes</taxon>
        <taxon>Tremellales</taxon>
        <taxon>Bulleribasidiaceae</taxon>
        <taxon>Dioszegia</taxon>
    </lineage>
</organism>
<evidence type="ECO:0000256" key="1">
    <source>
        <dbReference type="ARBA" id="ARBA00022603"/>
    </source>
</evidence>
<dbReference type="InterPro" id="IPR051486">
    <property type="entry name" value="Hcy_S-methyltransferase"/>
</dbReference>
<feature type="compositionally biased region" description="Polar residues" evidence="6">
    <location>
        <begin position="136"/>
        <end position="146"/>
    </location>
</feature>
<dbReference type="Gene3D" id="3.20.20.330">
    <property type="entry name" value="Homocysteine-binding-like domain"/>
    <property type="match status" value="1"/>
</dbReference>
<dbReference type="InterPro" id="IPR003726">
    <property type="entry name" value="HCY_dom"/>
</dbReference>
<feature type="region of interest" description="Disordered" evidence="6">
    <location>
        <begin position="128"/>
        <end position="148"/>
    </location>
</feature>
<keyword evidence="3 5" id="KW-0479">Metal-binding</keyword>
<evidence type="ECO:0000256" key="5">
    <source>
        <dbReference type="PROSITE-ProRule" id="PRU00333"/>
    </source>
</evidence>
<keyword evidence="1 5" id="KW-0489">Methyltransferase</keyword>
<proteinExistence type="predicted"/>
<dbReference type="RefSeq" id="XP_052946029.1">
    <property type="nucleotide sequence ID" value="XM_053087030.1"/>
</dbReference>
<dbReference type="Pfam" id="PF02574">
    <property type="entry name" value="S-methyl_trans"/>
    <property type="match status" value="1"/>
</dbReference>
<dbReference type="GO" id="GO:0032259">
    <property type="term" value="P:methylation"/>
    <property type="evidence" value="ECO:0007669"/>
    <property type="project" value="UniProtKB-KW"/>
</dbReference>
<dbReference type="Proteomes" id="UP001164286">
    <property type="component" value="Unassembled WGS sequence"/>
</dbReference>
<feature type="binding site" evidence="5">
    <location>
        <position position="375"/>
    </location>
    <ligand>
        <name>Zn(2+)</name>
        <dbReference type="ChEBI" id="CHEBI:29105"/>
    </ligand>
</feature>
<evidence type="ECO:0000256" key="3">
    <source>
        <dbReference type="ARBA" id="ARBA00022723"/>
    </source>
</evidence>
<evidence type="ECO:0000313" key="9">
    <source>
        <dbReference type="Proteomes" id="UP001164286"/>
    </source>
</evidence>
<feature type="binding site" evidence="5">
    <location>
        <position position="376"/>
    </location>
    <ligand>
        <name>Zn(2+)</name>
        <dbReference type="ChEBI" id="CHEBI:29105"/>
    </ligand>
</feature>
<dbReference type="PANTHER" id="PTHR46015">
    <property type="entry name" value="ZGC:172121"/>
    <property type="match status" value="1"/>
</dbReference>
<evidence type="ECO:0000256" key="6">
    <source>
        <dbReference type="SAM" id="MobiDB-lite"/>
    </source>
</evidence>
<dbReference type="GO" id="GO:0033528">
    <property type="term" value="P:S-methylmethionine cycle"/>
    <property type="evidence" value="ECO:0007669"/>
    <property type="project" value="TreeGrafter"/>
</dbReference>
<protein>
    <submittedName>
        <fullName evidence="8">Homocysteine S-methyltransferase</fullName>
    </submittedName>
</protein>
<dbReference type="GO" id="GO:0046872">
    <property type="term" value="F:metal ion binding"/>
    <property type="evidence" value="ECO:0007669"/>
    <property type="project" value="UniProtKB-KW"/>
</dbReference>
<evidence type="ECO:0000259" key="7">
    <source>
        <dbReference type="PROSITE" id="PS50970"/>
    </source>
</evidence>
<dbReference type="PROSITE" id="PS50970">
    <property type="entry name" value="HCY"/>
    <property type="match status" value="1"/>
</dbReference>
<dbReference type="InterPro" id="IPR036589">
    <property type="entry name" value="HCY_dom_sf"/>
</dbReference>
<feature type="binding site" evidence="5">
    <location>
        <position position="281"/>
    </location>
    <ligand>
        <name>Zn(2+)</name>
        <dbReference type="ChEBI" id="CHEBI:29105"/>
    </ligand>
</feature>
<dbReference type="EMBL" id="JAKWFO010000005">
    <property type="protein sequence ID" value="KAI9636252.1"/>
    <property type="molecule type" value="Genomic_DNA"/>
</dbReference>
<keyword evidence="9" id="KW-1185">Reference proteome</keyword>
<evidence type="ECO:0000256" key="2">
    <source>
        <dbReference type="ARBA" id="ARBA00022679"/>
    </source>
</evidence>